<evidence type="ECO:0000313" key="1">
    <source>
        <dbReference type="EMBL" id="GAH07089.1"/>
    </source>
</evidence>
<name>X1DQ40_9ZZZZ</name>
<gene>
    <name evidence="1" type="ORF">S01H4_64057</name>
</gene>
<sequence length="104" mass="11065">MSGVTVEVHAQVQTVHNVAVSVASLAGIVNEVGGSLISTSILLEQEAEPHAFAVTPEIIAMAEHRSVERVQGSITAIITAVYYKKGQGHNISSVQHEFREFIAA</sequence>
<accession>X1DQ40</accession>
<dbReference type="Gene3D" id="3.40.50.1980">
    <property type="entry name" value="Nitrogenase molybdenum iron protein domain"/>
    <property type="match status" value="1"/>
</dbReference>
<reference evidence="1" key="1">
    <citation type="journal article" date="2014" name="Front. Microbiol.">
        <title>High frequency of phylogenetically diverse reductive dehalogenase-homologous genes in deep subseafloor sedimentary metagenomes.</title>
        <authorList>
            <person name="Kawai M."/>
            <person name="Futagami T."/>
            <person name="Toyoda A."/>
            <person name="Takaki Y."/>
            <person name="Nishi S."/>
            <person name="Hori S."/>
            <person name="Arai W."/>
            <person name="Tsubouchi T."/>
            <person name="Morono Y."/>
            <person name="Uchiyama I."/>
            <person name="Ito T."/>
            <person name="Fujiyama A."/>
            <person name="Inagaki F."/>
            <person name="Takami H."/>
        </authorList>
    </citation>
    <scope>NUCLEOTIDE SEQUENCE</scope>
    <source>
        <strain evidence="1">Expedition CK06-06</strain>
    </source>
</reference>
<protein>
    <submittedName>
        <fullName evidence="1">Uncharacterized protein</fullName>
    </submittedName>
</protein>
<dbReference type="EMBL" id="BART01038723">
    <property type="protein sequence ID" value="GAH07089.1"/>
    <property type="molecule type" value="Genomic_DNA"/>
</dbReference>
<dbReference type="SUPFAM" id="SSF53807">
    <property type="entry name" value="Helical backbone' metal receptor"/>
    <property type="match status" value="1"/>
</dbReference>
<organism evidence="1">
    <name type="scientific">marine sediment metagenome</name>
    <dbReference type="NCBI Taxonomy" id="412755"/>
    <lineage>
        <taxon>unclassified sequences</taxon>
        <taxon>metagenomes</taxon>
        <taxon>ecological metagenomes</taxon>
    </lineage>
</organism>
<comment type="caution">
    <text evidence="1">The sequence shown here is derived from an EMBL/GenBank/DDBJ whole genome shotgun (WGS) entry which is preliminary data.</text>
</comment>
<dbReference type="AlphaFoldDB" id="X1DQ40"/>
<proteinExistence type="predicted"/>
<feature type="non-terminal residue" evidence="1">
    <location>
        <position position="104"/>
    </location>
</feature>